<comment type="pathway">
    <text evidence="2">Lipid metabolism; sphingolipid metabolism.</text>
</comment>
<dbReference type="PANTHER" id="PTHR43550:SF3">
    <property type="entry name" value="3-KETODIHYDROSPHINGOSINE REDUCTASE"/>
    <property type="match status" value="1"/>
</dbReference>
<protein>
    <recommendedName>
        <fullName evidence="11">3-dehydrosphinganine reductase</fullName>
        <ecNumber evidence="11">1.1.1.102</ecNumber>
    </recommendedName>
</protein>
<evidence type="ECO:0000256" key="12">
    <source>
        <dbReference type="ARBA" id="ARBA00044737"/>
    </source>
</evidence>
<evidence type="ECO:0000256" key="4">
    <source>
        <dbReference type="ARBA" id="ARBA00006484"/>
    </source>
</evidence>
<dbReference type="GO" id="GO:0005789">
    <property type="term" value="C:endoplasmic reticulum membrane"/>
    <property type="evidence" value="ECO:0007669"/>
    <property type="project" value="TreeGrafter"/>
</dbReference>
<keyword evidence="5" id="KW-0547">Nucleotide-binding</keyword>
<evidence type="ECO:0000256" key="7">
    <source>
        <dbReference type="ARBA" id="ARBA00022857"/>
    </source>
</evidence>
<name>A0A7R8V694_HERIL</name>
<gene>
    <name evidence="15" type="ORF">HERILL_LOCUS15756</name>
</gene>
<dbReference type="EC" id="1.1.1.102" evidence="11"/>
<dbReference type="GO" id="GO:0006666">
    <property type="term" value="P:3-keto-sphinganine metabolic process"/>
    <property type="evidence" value="ECO:0007669"/>
    <property type="project" value="InterPro"/>
</dbReference>
<keyword evidence="6" id="KW-0256">Endoplasmic reticulum</keyword>
<feature type="transmembrane region" description="Helical" evidence="14">
    <location>
        <begin position="293"/>
        <end position="312"/>
    </location>
</feature>
<evidence type="ECO:0000256" key="14">
    <source>
        <dbReference type="SAM" id="Phobius"/>
    </source>
</evidence>
<evidence type="ECO:0000256" key="1">
    <source>
        <dbReference type="ARBA" id="ARBA00004240"/>
    </source>
</evidence>
<dbReference type="InterPro" id="IPR045022">
    <property type="entry name" value="KDSR-like"/>
</dbReference>
<dbReference type="OrthoDB" id="37659at2759"/>
<dbReference type="FunFam" id="3.40.50.720:FF:000165">
    <property type="entry name" value="3-ketodihydrosphingosine reductase"/>
    <property type="match status" value="1"/>
</dbReference>
<evidence type="ECO:0000256" key="6">
    <source>
        <dbReference type="ARBA" id="ARBA00022824"/>
    </source>
</evidence>
<evidence type="ECO:0000256" key="10">
    <source>
        <dbReference type="ARBA" id="ARBA00023098"/>
    </source>
</evidence>
<evidence type="ECO:0000256" key="8">
    <source>
        <dbReference type="ARBA" id="ARBA00022919"/>
    </source>
</evidence>
<keyword evidence="14" id="KW-0812">Transmembrane</keyword>
<dbReference type="InterPro" id="IPR002347">
    <property type="entry name" value="SDR_fam"/>
</dbReference>
<dbReference type="Gene3D" id="3.40.50.720">
    <property type="entry name" value="NAD(P)-binding Rossmann-like Domain"/>
    <property type="match status" value="1"/>
</dbReference>
<dbReference type="AlphaFoldDB" id="A0A7R8V694"/>
<evidence type="ECO:0000256" key="3">
    <source>
        <dbReference type="ARBA" id="ARBA00004991"/>
    </source>
</evidence>
<dbReference type="Pfam" id="PF00106">
    <property type="entry name" value="adh_short"/>
    <property type="match status" value="1"/>
</dbReference>
<dbReference type="CDD" id="cd08939">
    <property type="entry name" value="KDSR-like_SDR_c"/>
    <property type="match status" value="1"/>
</dbReference>
<evidence type="ECO:0000256" key="13">
    <source>
        <dbReference type="ARBA" id="ARBA00048930"/>
    </source>
</evidence>
<evidence type="ECO:0000256" key="11">
    <source>
        <dbReference type="ARBA" id="ARBA00026112"/>
    </source>
</evidence>
<accession>A0A7R8V694</accession>
<keyword evidence="10" id="KW-0443">Lipid metabolism</keyword>
<comment type="subcellular location">
    <subcellularLocation>
        <location evidence="1">Endoplasmic reticulum</location>
    </subcellularLocation>
</comment>
<dbReference type="OMA" id="ICGVFEE"/>
<feature type="transmembrane region" description="Helical" evidence="14">
    <location>
        <begin position="7"/>
        <end position="26"/>
    </location>
</feature>
<keyword evidence="7" id="KW-0521">NADP</keyword>
<keyword evidence="8" id="KW-0746">Sphingolipid metabolism</keyword>
<evidence type="ECO:0000313" key="15">
    <source>
        <dbReference type="EMBL" id="CAD7093478.1"/>
    </source>
</evidence>
<comment type="similarity">
    <text evidence="4">Belongs to the short-chain dehydrogenases/reductases (SDR) family.</text>
</comment>
<dbReference type="InParanoid" id="A0A7R8V694"/>
<keyword evidence="14" id="KW-1133">Transmembrane helix</keyword>
<keyword evidence="9" id="KW-0560">Oxidoreductase</keyword>
<dbReference type="FunCoup" id="A0A7R8V694">
    <property type="interactions" value="942"/>
</dbReference>
<dbReference type="GO" id="GO:0047560">
    <property type="term" value="F:3-dehydrosphinganine reductase activity"/>
    <property type="evidence" value="ECO:0007669"/>
    <property type="project" value="UniProtKB-EC"/>
</dbReference>
<dbReference type="GO" id="GO:0000166">
    <property type="term" value="F:nucleotide binding"/>
    <property type="evidence" value="ECO:0007669"/>
    <property type="project" value="UniProtKB-KW"/>
</dbReference>
<comment type="pathway">
    <text evidence="3">Sphingolipid metabolism.</text>
</comment>
<organism evidence="15 16">
    <name type="scientific">Hermetia illucens</name>
    <name type="common">Black soldier fly</name>
    <dbReference type="NCBI Taxonomy" id="343691"/>
    <lineage>
        <taxon>Eukaryota</taxon>
        <taxon>Metazoa</taxon>
        <taxon>Ecdysozoa</taxon>
        <taxon>Arthropoda</taxon>
        <taxon>Hexapoda</taxon>
        <taxon>Insecta</taxon>
        <taxon>Pterygota</taxon>
        <taxon>Neoptera</taxon>
        <taxon>Endopterygota</taxon>
        <taxon>Diptera</taxon>
        <taxon>Brachycera</taxon>
        <taxon>Stratiomyomorpha</taxon>
        <taxon>Stratiomyidae</taxon>
        <taxon>Hermetiinae</taxon>
        <taxon>Hermetia</taxon>
    </lineage>
</organism>
<evidence type="ECO:0000256" key="5">
    <source>
        <dbReference type="ARBA" id="ARBA00022741"/>
    </source>
</evidence>
<comment type="function">
    <text evidence="12">Catalyzes the reduction of 3'-oxosphinganine (3-ketodihydrosphingosine/KDS) to sphinganine (dihydrosphingosine/DHS), the second step of de novo sphingolipid biosynthesis.</text>
</comment>
<reference evidence="15 16" key="1">
    <citation type="submission" date="2020-11" db="EMBL/GenBank/DDBJ databases">
        <authorList>
            <person name="Wallbank WR R."/>
            <person name="Pardo Diaz C."/>
            <person name="Kozak K."/>
            <person name="Martin S."/>
            <person name="Jiggins C."/>
            <person name="Moest M."/>
            <person name="Warren A I."/>
            <person name="Generalovic N T."/>
            <person name="Byers J.R.P. K."/>
            <person name="Montejo-Kovacevich G."/>
            <person name="Yen C E."/>
        </authorList>
    </citation>
    <scope>NUCLEOTIDE SEQUENCE [LARGE SCALE GENOMIC DNA]</scope>
</reference>
<sequence>MDLATEILLYVSSAVIIHILVFYFVMVTKKKGRNIKDKHVVVTGGSSGIGLWIAVTCAKQGAHVTLVARNVQLLEKALKVVEQHRQDASQRLSFKSIDLTKSYDEVAKSLEEVEEQNGPIYMLVNCAGMAICGVFEEITPEDAQFLMDVNYKTAYNCTRYVLPKMKHARDGIIVITGSQASLLGIYGYGPYAAAKFALRGMAETIAMEASHLGVSVTLALPADTDTPGFENEEKTKPEETKIISGSGGLHKPEEVAKKIVSDALNENFFSILGAESWVVTLLCSGMAPWGGFLFTVLQAFALIPLRIISYFVRGQFTSIVRKCAAQKKLRQEVKEKKSN</sequence>
<evidence type="ECO:0000313" key="16">
    <source>
        <dbReference type="Proteomes" id="UP000594454"/>
    </source>
</evidence>
<dbReference type="InterPro" id="IPR020904">
    <property type="entry name" value="Sc_DH/Rdtase_CS"/>
</dbReference>
<dbReference type="PANTHER" id="PTHR43550">
    <property type="entry name" value="3-KETODIHYDROSPHINGOSINE REDUCTASE"/>
    <property type="match status" value="1"/>
</dbReference>
<comment type="catalytic activity">
    <reaction evidence="13">
        <text>sphinganine + NADP(+) = 3-oxosphinganine + NADPH + H(+)</text>
        <dbReference type="Rhea" id="RHEA:22640"/>
        <dbReference type="ChEBI" id="CHEBI:15378"/>
        <dbReference type="ChEBI" id="CHEBI:57783"/>
        <dbReference type="ChEBI" id="CHEBI:57817"/>
        <dbReference type="ChEBI" id="CHEBI:58299"/>
        <dbReference type="ChEBI" id="CHEBI:58349"/>
        <dbReference type="EC" id="1.1.1.102"/>
    </reaction>
    <physiologicalReaction direction="right-to-left" evidence="13">
        <dbReference type="Rhea" id="RHEA:22642"/>
    </physiologicalReaction>
</comment>
<dbReference type="GO" id="GO:0030148">
    <property type="term" value="P:sphingolipid biosynthetic process"/>
    <property type="evidence" value="ECO:0007669"/>
    <property type="project" value="InterPro"/>
</dbReference>
<dbReference type="PROSITE" id="PS00061">
    <property type="entry name" value="ADH_SHORT"/>
    <property type="match status" value="1"/>
</dbReference>
<dbReference type="PRINTS" id="PR00081">
    <property type="entry name" value="GDHRDH"/>
</dbReference>
<keyword evidence="14" id="KW-0472">Membrane</keyword>
<proteinExistence type="inferred from homology"/>
<dbReference type="Proteomes" id="UP000594454">
    <property type="component" value="Chromosome 6"/>
</dbReference>
<dbReference type="InterPro" id="IPR036291">
    <property type="entry name" value="NAD(P)-bd_dom_sf"/>
</dbReference>
<dbReference type="EMBL" id="LR899014">
    <property type="protein sequence ID" value="CAD7093478.1"/>
    <property type="molecule type" value="Genomic_DNA"/>
</dbReference>
<evidence type="ECO:0000256" key="2">
    <source>
        <dbReference type="ARBA" id="ARBA00004760"/>
    </source>
</evidence>
<keyword evidence="16" id="KW-1185">Reference proteome</keyword>
<evidence type="ECO:0000256" key="9">
    <source>
        <dbReference type="ARBA" id="ARBA00023002"/>
    </source>
</evidence>
<dbReference type="SUPFAM" id="SSF51735">
    <property type="entry name" value="NAD(P)-binding Rossmann-fold domains"/>
    <property type="match status" value="1"/>
</dbReference>